<keyword evidence="1" id="KW-0812">Transmembrane</keyword>
<dbReference type="Proteomes" id="UP000199572">
    <property type="component" value="Unassembled WGS sequence"/>
</dbReference>
<protein>
    <recommendedName>
        <fullName evidence="4">Glycine zipper</fullName>
    </recommendedName>
</protein>
<dbReference type="AlphaFoldDB" id="A0A1H9MSB7"/>
<sequence>MSKFMLTKVENKSLGIISSALSGTTGGALIGSTFGIAGSVIGAILGGFVTGYSGYKNEDQVILNQNKKVKV</sequence>
<reference evidence="2 3" key="1">
    <citation type="submission" date="2016-10" db="EMBL/GenBank/DDBJ databases">
        <authorList>
            <person name="de Groot N.N."/>
        </authorList>
    </citation>
    <scope>NUCLEOTIDE SEQUENCE [LARGE SCALE GENOMIC DNA]</scope>
    <source>
        <strain evidence="2 3">DSM 18610</strain>
    </source>
</reference>
<dbReference type="EMBL" id="FOGG01000006">
    <property type="protein sequence ID" value="SER26491.1"/>
    <property type="molecule type" value="Genomic_DNA"/>
</dbReference>
<keyword evidence="3" id="KW-1185">Reference proteome</keyword>
<keyword evidence="1" id="KW-0472">Membrane</keyword>
<evidence type="ECO:0000313" key="2">
    <source>
        <dbReference type="EMBL" id="SER26491.1"/>
    </source>
</evidence>
<evidence type="ECO:0000256" key="1">
    <source>
        <dbReference type="SAM" id="Phobius"/>
    </source>
</evidence>
<name>A0A1H9MSB7_9SPHI</name>
<evidence type="ECO:0008006" key="4">
    <source>
        <dbReference type="Google" id="ProtNLM"/>
    </source>
</evidence>
<feature type="transmembrane region" description="Helical" evidence="1">
    <location>
        <begin position="36"/>
        <end position="55"/>
    </location>
</feature>
<gene>
    <name evidence="2" type="ORF">SAMN04488023_106119</name>
</gene>
<evidence type="ECO:0000313" key="3">
    <source>
        <dbReference type="Proteomes" id="UP000199572"/>
    </source>
</evidence>
<keyword evidence="1" id="KW-1133">Transmembrane helix</keyword>
<organism evidence="2 3">
    <name type="scientific">Pedobacter rhizosphaerae</name>
    <dbReference type="NCBI Taxonomy" id="390241"/>
    <lineage>
        <taxon>Bacteria</taxon>
        <taxon>Pseudomonadati</taxon>
        <taxon>Bacteroidota</taxon>
        <taxon>Sphingobacteriia</taxon>
        <taxon>Sphingobacteriales</taxon>
        <taxon>Sphingobacteriaceae</taxon>
        <taxon>Pedobacter</taxon>
    </lineage>
</organism>
<proteinExistence type="predicted"/>
<accession>A0A1H9MSB7</accession>